<dbReference type="InterPro" id="IPR004381">
    <property type="entry name" value="Glycerate_kinase"/>
</dbReference>
<dbReference type="InterPro" id="IPR018197">
    <property type="entry name" value="Glycerate_kinase_RE-like"/>
</dbReference>
<dbReference type="Pfam" id="PF02595">
    <property type="entry name" value="Gly_kinase"/>
    <property type="match status" value="1"/>
</dbReference>
<dbReference type="InterPro" id="IPR018193">
    <property type="entry name" value="Glyc_kinase_flavodox-like_fold"/>
</dbReference>
<keyword evidence="2 4" id="KW-0808">Transferase</keyword>
<dbReference type="Gene3D" id="3.90.1510.10">
    <property type="entry name" value="Glycerate kinase, domain 2"/>
    <property type="match status" value="1"/>
</dbReference>
<dbReference type="EMBL" id="CP072384">
    <property type="protein sequence ID" value="QUC06936.1"/>
    <property type="molecule type" value="Genomic_DNA"/>
</dbReference>
<gene>
    <name evidence="5" type="ORF">J5A65_08100</name>
</gene>
<dbReference type="Proteomes" id="UP000678513">
    <property type="component" value="Chromosome"/>
</dbReference>
<comment type="similarity">
    <text evidence="1 4">Belongs to the glycerate kinase type-1 family.</text>
</comment>
<keyword evidence="3 4" id="KW-0418">Kinase</keyword>
<evidence type="ECO:0000256" key="1">
    <source>
        <dbReference type="ARBA" id="ARBA00006284"/>
    </source>
</evidence>
<sequence>MRIIVVPDSFKGSLSSLQVCGIITDRLKRRGHSVVQVPVADGGEGTVEAMLLAAGGEPRTDIVQGPYGNRVCAIRGVLPGGTAVIELAQAAGLPLVGDDRRAGEATTFGVGEQLLAAVHEGSDEIVVGLGGSASNDGGCGAAAACGVRFLDADGAEFVPVGSSLHRISRVDVTGLEPALARAQITAMCDVDNPLTGPEGASYVFGPQKGADLEAIALLDAGLAHLAEVIRGDLGVEVEHLAGAGAAGGMGAGLVAFLGAGLRSGIDVVLETAGFEDLLAGADAVVTGEGSFDSQSLRGKVIHGMAARARAAGVPVHVLAGRVAEGLEPEYTHLGIRSAQAITPPGIPLTEAMARADEFLRESAEALAEQLR</sequence>
<dbReference type="PANTHER" id="PTHR21599:SF0">
    <property type="entry name" value="GLYCERATE KINASE"/>
    <property type="match status" value="1"/>
</dbReference>
<reference evidence="5 6" key="1">
    <citation type="submission" date="2021-03" db="EMBL/GenBank/DDBJ databases">
        <title>Human Oral Microbial Genomes.</title>
        <authorList>
            <person name="Johnston C.D."/>
            <person name="Chen T."/>
            <person name="Dewhirst F.E."/>
        </authorList>
    </citation>
    <scope>NUCLEOTIDE SEQUENCE [LARGE SCALE GENOMIC DNA]</scope>
    <source>
        <strain evidence="5 6">DSMZ 100122</strain>
    </source>
</reference>
<evidence type="ECO:0000313" key="6">
    <source>
        <dbReference type="Proteomes" id="UP000678513"/>
    </source>
</evidence>
<dbReference type="RefSeq" id="WP_212320999.1">
    <property type="nucleotide sequence ID" value="NZ_AP024463.1"/>
</dbReference>
<evidence type="ECO:0000256" key="3">
    <source>
        <dbReference type="ARBA" id="ARBA00022777"/>
    </source>
</evidence>
<dbReference type="PIRSF" id="PIRSF006078">
    <property type="entry name" value="GlxK"/>
    <property type="match status" value="1"/>
</dbReference>
<dbReference type="SUPFAM" id="SSF110738">
    <property type="entry name" value="Glycerate kinase I"/>
    <property type="match status" value="1"/>
</dbReference>
<evidence type="ECO:0000256" key="4">
    <source>
        <dbReference type="PIRNR" id="PIRNR006078"/>
    </source>
</evidence>
<evidence type="ECO:0000256" key="2">
    <source>
        <dbReference type="ARBA" id="ARBA00022679"/>
    </source>
</evidence>
<dbReference type="NCBIfam" id="TIGR00045">
    <property type="entry name" value="glycerate kinase"/>
    <property type="match status" value="1"/>
</dbReference>
<dbReference type="GO" id="GO:0016301">
    <property type="term" value="F:kinase activity"/>
    <property type="evidence" value="ECO:0007669"/>
    <property type="project" value="UniProtKB-KW"/>
</dbReference>
<evidence type="ECO:0000313" key="5">
    <source>
        <dbReference type="EMBL" id="QUC06936.1"/>
    </source>
</evidence>
<dbReference type="PANTHER" id="PTHR21599">
    <property type="entry name" value="GLYCERATE KINASE"/>
    <property type="match status" value="1"/>
</dbReference>
<keyword evidence="6" id="KW-1185">Reference proteome</keyword>
<name>A0ABX7Y1T4_9ACTN</name>
<proteinExistence type="inferred from homology"/>
<protein>
    <submittedName>
        <fullName evidence="5">Glycerate kinase</fullName>
    </submittedName>
</protein>
<dbReference type="InterPro" id="IPR036129">
    <property type="entry name" value="Glycerate_kinase_sf"/>
</dbReference>
<dbReference type="Gene3D" id="3.40.50.10350">
    <property type="entry name" value="Glycerate kinase, domain 1"/>
    <property type="match status" value="1"/>
</dbReference>
<organism evidence="5 6">
    <name type="scientific">Arachnia rubra</name>
    <dbReference type="NCBI Taxonomy" id="1547448"/>
    <lineage>
        <taxon>Bacteria</taxon>
        <taxon>Bacillati</taxon>
        <taxon>Actinomycetota</taxon>
        <taxon>Actinomycetes</taxon>
        <taxon>Propionibacteriales</taxon>
        <taxon>Propionibacteriaceae</taxon>
        <taxon>Arachnia</taxon>
    </lineage>
</organism>
<accession>A0ABX7Y1T4</accession>